<evidence type="ECO:0000313" key="9">
    <source>
        <dbReference type="EMBL" id="MDG0847234.1"/>
    </source>
</evidence>
<reference evidence="11" key="5">
    <citation type="submission" date="2023-03" db="EMBL/GenBank/DDBJ databases">
        <authorList>
            <person name="Vazquez L."/>
            <person name="Rodriguez J."/>
            <person name="Mayo B."/>
            <person name="Florez A.B."/>
        </authorList>
    </citation>
    <scope>NUCLEOTIDE SEQUENCE</scope>
    <source>
        <strain evidence="11">5A3I</strain>
    </source>
</reference>
<keyword evidence="3" id="KW-0964">Secreted</keyword>
<keyword evidence="8" id="KW-1133">Transmembrane helix</keyword>
<gene>
    <name evidence="12" type="ORF">ASS94_03770</name>
    <name evidence="10" type="ORF">M4L21_02010</name>
    <name evidence="9" type="ORF">M4L89_13470</name>
    <name evidence="11" type="ORF">P1A27_00945</name>
</gene>
<keyword evidence="8" id="KW-0472">Membrane</keyword>
<dbReference type="Proteomes" id="UP000095464">
    <property type="component" value="Unassembled WGS sequence"/>
</dbReference>
<name>A0A1E5TL40_9STAP</name>
<keyword evidence="4" id="KW-0800">Toxin</keyword>
<reference evidence="11" key="4">
    <citation type="journal article" date="2023" name="Int. J. Mol. Sci.">
        <title>Antibiotic Resistance/Susceptibility Profiles of Staphylococcus equorum Strains from Cheese, and Genome Analysis for Antibiotic Resistance Genes.</title>
        <authorList>
            <person name="Vazquez L."/>
            <person name="Srednik M.E."/>
            <person name="Rodriguez J."/>
            <person name="Florez A.B."/>
            <person name="Mayo B."/>
        </authorList>
    </citation>
    <scope>NUCLEOTIDE SEQUENCE</scope>
    <source>
        <strain evidence="11">5A3I</strain>
    </source>
</reference>
<evidence type="ECO:0000256" key="1">
    <source>
        <dbReference type="ARBA" id="ARBA00004613"/>
    </source>
</evidence>
<dbReference type="Proteomes" id="UP001152422">
    <property type="component" value="Unassembled WGS sequence"/>
</dbReference>
<evidence type="ECO:0000313" key="10">
    <source>
        <dbReference type="EMBL" id="MDG0858086.1"/>
    </source>
</evidence>
<dbReference type="EMBL" id="JARGCK010000001">
    <property type="protein sequence ID" value="MDK9864537.1"/>
    <property type="molecule type" value="Genomic_DNA"/>
</dbReference>
<organism evidence="10 14">
    <name type="scientific">Staphylococcus equorum</name>
    <dbReference type="NCBI Taxonomy" id="246432"/>
    <lineage>
        <taxon>Bacteria</taxon>
        <taxon>Bacillati</taxon>
        <taxon>Bacillota</taxon>
        <taxon>Bacilli</taxon>
        <taxon>Bacillales</taxon>
        <taxon>Staphylococcaceae</taxon>
        <taxon>Staphylococcus</taxon>
    </lineage>
</organism>
<comment type="subcellular location">
    <subcellularLocation>
        <location evidence="1">Secreted</location>
    </subcellularLocation>
</comment>
<evidence type="ECO:0000256" key="2">
    <source>
        <dbReference type="ARBA" id="ARBA00006367"/>
    </source>
</evidence>
<evidence type="ECO:0000256" key="8">
    <source>
        <dbReference type="SAM" id="Phobius"/>
    </source>
</evidence>
<dbReference type="EMBL" id="LNPX01000013">
    <property type="protein sequence ID" value="OEK58343.1"/>
    <property type="molecule type" value="Genomic_DNA"/>
</dbReference>
<sequence>MSAIIEALNNAIQAGIAHDWVTMGTSIASALASGVDFVLGFLK</sequence>
<proteinExistence type="inferred from homology"/>
<keyword evidence="6" id="KW-0204">Cytolysis</keyword>
<comment type="similarity">
    <text evidence="2">Belongs to the staphylococcal hemolytic protein family.</text>
</comment>
<dbReference type="KEGG" id="seqo:SE1039_24600"/>
<evidence type="ECO:0000313" key="12">
    <source>
        <dbReference type="EMBL" id="OEK58343.1"/>
    </source>
</evidence>
<dbReference type="EMBL" id="JAMBQA010000011">
    <property type="protein sequence ID" value="MDG0847234.1"/>
    <property type="molecule type" value="Genomic_DNA"/>
</dbReference>
<evidence type="ECO:0000313" key="15">
    <source>
        <dbReference type="Proteomes" id="UP001152422"/>
    </source>
</evidence>
<dbReference type="GO" id="GO:0090729">
    <property type="term" value="F:toxin activity"/>
    <property type="evidence" value="ECO:0007669"/>
    <property type="project" value="UniProtKB-KW"/>
</dbReference>
<reference evidence="13" key="1">
    <citation type="submission" date="2015-11" db="EMBL/GenBank/DDBJ databases">
        <title>Genomic diversity of Staphylococcus saprophyticus strains from urinary tract infections, animal surfaces, and fermented foods.</title>
        <authorList>
            <person name="Wolfe B.E."/>
        </authorList>
    </citation>
    <scope>NUCLEOTIDE SEQUENCE [LARGE SCALE GENOMIC DNA]</scope>
    <source>
        <strain evidence="13">738_7</strain>
    </source>
</reference>
<dbReference type="Proteomes" id="UP001174037">
    <property type="component" value="Unassembled WGS sequence"/>
</dbReference>
<evidence type="ECO:0000313" key="14">
    <source>
        <dbReference type="Proteomes" id="UP001152302"/>
    </source>
</evidence>
<keyword evidence="5" id="KW-0354">Hemolysis</keyword>
<dbReference type="Pfam" id="PF05480">
    <property type="entry name" value="PSMbeta"/>
    <property type="match status" value="1"/>
</dbReference>
<reference evidence="10" key="3">
    <citation type="submission" date="2022-05" db="EMBL/GenBank/DDBJ databases">
        <title>Comparative genomics of Staphylococcus equorum isolates.</title>
        <authorList>
            <person name="Luelf R.H."/>
        </authorList>
    </citation>
    <scope>NUCLEOTIDE SEQUENCE</scope>
    <source>
        <strain evidence="10">TMW 2.2343</strain>
        <strain evidence="9">TMW 2.2497</strain>
    </source>
</reference>
<evidence type="ECO:0000256" key="7">
    <source>
        <dbReference type="ARBA" id="ARBA00023026"/>
    </source>
</evidence>
<dbReference type="GeneID" id="69847315"/>
<evidence type="ECO:0000313" key="13">
    <source>
        <dbReference type="Proteomes" id="UP000095464"/>
    </source>
</evidence>
<evidence type="ECO:0000256" key="6">
    <source>
        <dbReference type="ARBA" id="ARBA00022852"/>
    </source>
</evidence>
<evidence type="ECO:0000256" key="5">
    <source>
        <dbReference type="ARBA" id="ARBA00022735"/>
    </source>
</evidence>
<feature type="transmembrane region" description="Helical" evidence="8">
    <location>
        <begin position="20"/>
        <end position="42"/>
    </location>
</feature>
<accession>A0A1E5TL40</accession>
<dbReference type="AlphaFoldDB" id="A0A1E5TL40"/>
<evidence type="ECO:0000256" key="3">
    <source>
        <dbReference type="ARBA" id="ARBA00022525"/>
    </source>
</evidence>
<keyword evidence="8" id="KW-0812">Transmembrane</keyword>
<dbReference type="EMBL" id="JAMBPX010000001">
    <property type="protein sequence ID" value="MDG0858086.1"/>
    <property type="molecule type" value="Genomic_DNA"/>
</dbReference>
<keyword evidence="15" id="KW-1185">Reference proteome</keyword>
<dbReference type="SMR" id="A0A1E5TL40"/>
<dbReference type="InterPro" id="IPR008846">
    <property type="entry name" value="PSMbeta"/>
</dbReference>
<protein>
    <submittedName>
        <fullName evidence="10">Beta-class phenol-soluble modulin</fullName>
    </submittedName>
    <submittedName>
        <fullName evidence="12">Hemolysin activation protein</fullName>
    </submittedName>
</protein>
<dbReference type="GO" id="GO:0005576">
    <property type="term" value="C:extracellular region"/>
    <property type="evidence" value="ECO:0007669"/>
    <property type="project" value="UniProtKB-SubCell"/>
</dbReference>
<evidence type="ECO:0000313" key="11">
    <source>
        <dbReference type="EMBL" id="MDK9864537.1"/>
    </source>
</evidence>
<dbReference type="RefSeq" id="WP_002506432.1">
    <property type="nucleotide sequence ID" value="NZ_CBCPHY010000002.1"/>
</dbReference>
<keyword evidence="7" id="KW-0843">Virulence</keyword>
<comment type="caution">
    <text evidence="10">The sequence shown here is derived from an EMBL/GenBank/DDBJ whole genome shotgun (WGS) entry which is preliminary data.</text>
</comment>
<reference evidence="12" key="2">
    <citation type="submission" date="2015-11" db="EMBL/GenBank/DDBJ databases">
        <authorList>
            <person name="Wolfe B.E."/>
        </authorList>
    </citation>
    <scope>NUCLEOTIDE SEQUENCE</scope>
    <source>
        <strain evidence="12">738_7</strain>
    </source>
</reference>
<dbReference type="GO" id="GO:0031640">
    <property type="term" value="P:killing of cells of another organism"/>
    <property type="evidence" value="ECO:0007669"/>
    <property type="project" value="UniProtKB-KW"/>
</dbReference>
<evidence type="ECO:0000256" key="4">
    <source>
        <dbReference type="ARBA" id="ARBA00022656"/>
    </source>
</evidence>
<dbReference type="Proteomes" id="UP001152302">
    <property type="component" value="Unassembled WGS sequence"/>
</dbReference>